<dbReference type="Proteomes" id="UP000050421">
    <property type="component" value="Unassembled WGS sequence"/>
</dbReference>
<dbReference type="PATRIC" id="fig|1305737.6.peg.2545"/>
<protein>
    <submittedName>
        <fullName evidence="1">Uncharacterized protein</fullName>
    </submittedName>
</protein>
<evidence type="ECO:0000313" key="2">
    <source>
        <dbReference type="Proteomes" id="UP000050421"/>
    </source>
</evidence>
<organism evidence="1 2">
    <name type="scientific">Algoriphagus marincola HL-49</name>
    <dbReference type="NCBI Taxonomy" id="1305737"/>
    <lineage>
        <taxon>Bacteria</taxon>
        <taxon>Pseudomonadati</taxon>
        <taxon>Bacteroidota</taxon>
        <taxon>Cytophagia</taxon>
        <taxon>Cytophagales</taxon>
        <taxon>Cyclobacteriaceae</taxon>
        <taxon>Algoriphagus</taxon>
    </lineage>
</organism>
<dbReference type="OrthoDB" id="839863at2"/>
<dbReference type="AlphaFoldDB" id="A0A0P8BY74"/>
<proteinExistence type="predicted"/>
<evidence type="ECO:0000313" key="1">
    <source>
        <dbReference type="EMBL" id="KPQ15222.1"/>
    </source>
</evidence>
<accession>A0A0P8BY74</accession>
<reference evidence="1 2" key="1">
    <citation type="submission" date="2015-09" db="EMBL/GenBank/DDBJ databases">
        <title>Identification and resolution of microdiversity through metagenomic sequencing of parallel consortia.</title>
        <authorList>
            <person name="Nelson W.C."/>
            <person name="Romine M.F."/>
            <person name="Lindemann S.R."/>
        </authorList>
    </citation>
    <scope>NUCLEOTIDE SEQUENCE [LARGE SCALE GENOMIC DNA]</scope>
    <source>
        <strain evidence="1">HL-49</strain>
    </source>
</reference>
<name>A0A0P8BY74_9BACT</name>
<dbReference type="EMBL" id="LJXT01000054">
    <property type="protein sequence ID" value="KPQ15222.1"/>
    <property type="molecule type" value="Genomic_DNA"/>
</dbReference>
<sequence length="96" mass="10943">MRKSFSLALLVIGLFCMTSCEDLEKKVEQKVNSINEKVLKLDSLVNKEFEKVDALDSLIEKEKGKLQKLDSLVNSTTNQVDSLVQNKVDRMNRIIN</sequence>
<gene>
    <name evidence="1" type="ORF">HLUCCX10_09535</name>
</gene>
<comment type="caution">
    <text evidence="1">The sequence shown here is derived from an EMBL/GenBank/DDBJ whole genome shotgun (WGS) entry which is preliminary data.</text>
</comment>